<feature type="region of interest" description="Disordered" evidence="1">
    <location>
        <begin position="78"/>
        <end position="131"/>
    </location>
</feature>
<feature type="region of interest" description="Disordered" evidence="1">
    <location>
        <begin position="29"/>
        <end position="54"/>
    </location>
</feature>
<keyword evidence="4" id="KW-1185">Reference proteome</keyword>
<dbReference type="Proteomes" id="UP001166304">
    <property type="component" value="Unassembled WGS sequence"/>
</dbReference>
<reference evidence="3" key="1">
    <citation type="submission" date="2021-06" db="EMBL/GenBank/DDBJ databases">
        <title>New haloarchaea isolates fom saline soil.</title>
        <authorList>
            <person name="Duran-Viseras A."/>
            <person name="Sanchez-Porro C.S."/>
            <person name="Ventosa A."/>
        </authorList>
    </citation>
    <scope>NUCLEOTIDE SEQUENCE</scope>
    <source>
        <strain evidence="3">JCM 18369</strain>
    </source>
</reference>
<evidence type="ECO:0000313" key="3">
    <source>
        <dbReference type="EMBL" id="MBV0903940.1"/>
    </source>
</evidence>
<evidence type="ECO:0000313" key="4">
    <source>
        <dbReference type="Proteomes" id="UP001166304"/>
    </source>
</evidence>
<evidence type="ECO:0008006" key="5">
    <source>
        <dbReference type="Google" id="ProtNLM"/>
    </source>
</evidence>
<feature type="compositionally biased region" description="Low complexity" evidence="1">
    <location>
        <begin position="98"/>
        <end position="127"/>
    </location>
</feature>
<evidence type="ECO:0000256" key="1">
    <source>
        <dbReference type="SAM" id="MobiDB-lite"/>
    </source>
</evidence>
<keyword evidence="2" id="KW-1133">Transmembrane helix</keyword>
<dbReference type="AlphaFoldDB" id="A0AA41KDW5"/>
<accession>A0AA41KDW5</accession>
<gene>
    <name evidence="3" type="ORF">KTS37_19315</name>
</gene>
<organism evidence="3 4">
    <name type="scientific">Haloarcula salina</name>
    <dbReference type="NCBI Taxonomy" id="1429914"/>
    <lineage>
        <taxon>Archaea</taxon>
        <taxon>Methanobacteriati</taxon>
        <taxon>Methanobacteriota</taxon>
        <taxon>Stenosarchaea group</taxon>
        <taxon>Halobacteria</taxon>
        <taxon>Halobacteriales</taxon>
        <taxon>Haloarculaceae</taxon>
        <taxon>Haloarcula</taxon>
    </lineage>
</organism>
<protein>
    <recommendedName>
        <fullName evidence="5">PGF-CTERM sorting domain-containing protein</fullName>
    </recommendedName>
</protein>
<dbReference type="RefSeq" id="WP_217284996.1">
    <property type="nucleotide sequence ID" value="NZ_JAHQXE010000010.1"/>
</dbReference>
<keyword evidence="2" id="KW-0812">Transmembrane</keyword>
<dbReference type="EMBL" id="JAHQXE010000010">
    <property type="protein sequence ID" value="MBV0903940.1"/>
    <property type="molecule type" value="Genomic_DNA"/>
</dbReference>
<feature type="transmembrane region" description="Helical" evidence="2">
    <location>
        <begin position="133"/>
        <end position="155"/>
    </location>
</feature>
<feature type="compositionally biased region" description="Low complexity" evidence="1">
    <location>
        <begin position="82"/>
        <end position="91"/>
    </location>
</feature>
<evidence type="ECO:0000256" key="2">
    <source>
        <dbReference type="SAM" id="Phobius"/>
    </source>
</evidence>
<comment type="caution">
    <text evidence="3">The sequence shown here is derived from an EMBL/GenBank/DDBJ whole genome shotgun (WGS) entry which is preliminary data.</text>
</comment>
<sequence length="159" mass="14707">MPSTIKIDGTGPPYVSGGDSYSVTVSGTVAKGSGASDQDSVSGGLISGKVGDGVDDYRFEGTIVSARIPSHADLIVDGQRVTPSDLPISSGSSGGGSSSSRPTGGSSSSPTPTPGGSSSAPASAGSPSSGGGLLGGLGGVGAVLAAGAIAVVAIVTGGN</sequence>
<name>A0AA41KDW5_9EURY</name>
<keyword evidence="2" id="KW-0472">Membrane</keyword>
<proteinExistence type="predicted"/>